<evidence type="ECO:0000313" key="1">
    <source>
        <dbReference type="EMBL" id="MEJ5906554.1"/>
    </source>
</evidence>
<name>A0ABU8R9I1_9PSED</name>
<dbReference type="RefSeq" id="WP_339550143.1">
    <property type="nucleotide sequence ID" value="NZ_JBBHLD010000016.1"/>
</dbReference>
<organism evidence="1 2">
    <name type="scientific">Pseudomonas kermanshahensis</name>
    <dbReference type="NCBI Taxonomy" id="2745482"/>
    <lineage>
        <taxon>Bacteria</taxon>
        <taxon>Pseudomonadati</taxon>
        <taxon>Pseudomonadota</taxon>
        <taxon>Gammaproteobacteria</taxon>
        <taxon>Pseudomonadales</taxon>
        <taxon>Pseudomonadaceae</taxon>
        <taxon>Pseudomonas</taxon>
    </lineage>
</organism>
<gene>
    <name evidence="1" type="ORF">V7V80_17865</name>
</gene>
<evidence type="ECO:0000313" key="2">
    <source>
        <dbReference type="Proteomes" id="UP001377692"/>
    </source>
</evidence>
<dbReference type="Proteomes" id="UP001377692">
    <property type="component" value="Unassembled WGS sequence"/>
</dbReference>
<dbReference type="EMBL" id="JBBHLD010000016">
    <property type="protein sequence ID" value="MEJ5906554.1"/>
    <property type="molecule type" value="Genomic_DNA"/>
</dbReference>
<feature type="non-terminal residue" evidence="1">
    <location>
        <position position="71"/>
    </location>
</feature>
<accession>A0ABU8R9I1</accession>
<keyword evidence="2" id="KW-1185">Reference proteome</keyword>
<protein>
    <submittedName>
        <fullName evidence="1">Uncharacterized protein</fullName>
    </submittedName>
</protein>
<sequence length="71" mass="7479">MGVMMLHGGEGGDYALGQRVGDGWWVFGAALGNGRQVFGGRCLVAGRSSAARAAHREQRSLLRLFLASNAC</sequence>
<comment type="caution">
    <text evidence="1">The sequence shown here is derived from an EMBL/GenBank/DDBJ whole genome shotgun (WGS) entry which is preliminary data.</text>
</comment>
<reference evidence="1 2" key="1">
    <citation type="submission" date="2024-02" db="EMBL/GenBank/DDBJ databases">
        <title>Identification of pathogenicity and growth-promoting functions of Pseudomonas putida variants.</title>
        <authorList>
            <person name="Sun J."/>
        </authorList>
    </citation>
    <scope>NUCLEOTIDE SEQUENCE [LARGE SCALE GENOMIC DNA]</scope>
    <source>
        <strain evidence="1 2">A04</strain>
    </source>
</reference>
<proteinExistence type="predicted"/>